<dbReference type="Proteomes" id="UP000008798">
    <property type="component" value="Chromosome"/>
</dbReference>
<organism evidence="1 2">
    <name type="scientific">Coprococcus catus GD/7</name>
    <dbReference type="NCBI Taxonomy" id="717962"/>
    <lineage>
        <taxon>Bacteria</taxon>
        <taxon>Bacillati</taxon>
        <taxon>Bacillota</taxon>
        <taxon>Clostridia</taxon>
        <taxon>Lachnospirales</taxon>
        <taxon>Lachnospiraceae</taxon>
        <taxon>Coprococcus</taxon>
    </lineage>
</organism>
<evidence type="ECO:0000313" key="2">
    <source>
        <dbReference type="Proteomes" id="UP000008798"/>
    </source>
</evidence>
<dbReference type="HOGENOM" id="CLU_634173_0_0_9"/>
<proteinExistence type="predicted"/>
<accession>D4J9A0</accession>
<dbReference type="RefSeq" id="WP_015514489.1">
    <property type="nucleotide sequence ID" value="NC_021009.1"/>
</dbReference>
<dbReference type="AlphaFoldDB" id="D4J9A0"/>
<dbReference type="EMBL" id="FP929038">
    <property type="protein sequence ID" value="CBK80921.1"/>
    <property type="molecule type" value="Genomic_DNA"/>
</dbReference>
<reference evidence="1 2" key="1">
    <citation type="submission" date="2010-03" db="EMBL/GenBank/DDBJ databases">
        <title>The genome sequence of Coprococcus catus GD/7.</title>
        <authorList>
            <consortium name="metaHIT consortium -- http://www.metahit.eu/"/>
            <person name="Pajon A."/>
            <person name="Turner K."/>
            <person name="Parkhill J."/>
            <person name="Duncan S."/>
            <person name="Flint H."/>
        </authorList>
    </citation>
    <scope>NUCLEOTIDE SEQUENCE [LARGE SCALE GENOMIC DNA]</scope>
    <source>
        <strain evidence="1 2">GD/7</strain>
    </source>
</reference>
<dbReference type="KEGG" id="cct:CC1_22330"/>
<protein>
    <submittedName>
        <fullName evidence="1">Uncharacterized protein</fullName>
    </submittedName>
</protein>
<dbReference type="PATRIC" id="fig|717962.3.peg.2137"/>
<name>D4J9A0_9FIRM</name>
<sequence length="432" mass="50676">MSKMYLVKPDGIDAEWNATNYGGNEYTQLSMKMIAPTEKSSETYGIFQELLFRLGWRANDTDICPMNMKQCHSLKVCKRCLLLLLLKKEENNWRKTQPDFIWKEKQRLSLCVTGNGIGKGYVSIYGYMLKDQVKELVDTLSARFEITEASIQDTILDIPDLEYEVKLREKKDIARKRVFEAFMTEDEHKFKPFFTTCNELSKIFSIRRLSELTADVSWVAYKFVASIAEEMAEEGLLVRTDSEGFMRSLMPDEFIPWLVKRKQSNPIIYRLTQEADGFNENNPMNEYWDPGKSYDDNKYIRVAIHLITCPYHLRLSQNKQTFHLISSYFASSGWKIAEDSSTMYRGQEYLSLKNATMFVGILKEKNIYDFAMLLREIRKFDVESVDIHETVHPDEEYMDAVLKMNEVSDFLEPLRSFDTHNEYLEELKKMVK</sequence>
<gene>
    <name evidence="1" type="ORF">CC1_22330</name>
</gene>
<evidence type="ECO:0000313" key="1">
    <source>
        <dbReference type="EMBL" id="CBK80921.1"/>
    </source>
</evidence>
<reference evidence="1 2" key="2">
    <citation type="submission" date="2010-03" db="EMBL/GenBank/DDBJ databases">
        <authorList>
            <person name="Pajon A."/>
        </authorList>
    </citation>
    <scope>NUCLEOTIDE SEQUENCE [LARGE SCALE GENOMIC DNA]</scope>
    <source>
        <strain evidence="1 2">GD/7</strain>
    </source>
</reference>